<dbReference type="Proteomes" id="UP000176854">
    <property type="component" value="Unassembled WGS sequence"/>
</dbReference>
<dbReference type="Gene3D" id="1.50.10.100">
    <property type="entry name" value="Chondroitin AC/alginate lyase"/>
    <property type="match status" value="1"/>
</dbReference>
<evidence type="ECO:0000313" key="1">
    <source>
        <dbReference type="EMBL" id="OGG10392.1"/>
    </source>
</evidence>
<organism evidence="1 2">
    <name type="scientific">Candidatus Gottesmanbacteria bacterium RBG_16_43_7</name>
    <dbReference type="NCBI Taxonomy" id="1798373"/>
    <lineage>
        <taxon>Bacteria</taxon>
        <taxon>Candidatus Gottesmaniibacteriota</taxon>
    </lineage>
</organism>
<dbReference type="InterPro" id="IPR008929">
    <property type="entry name" value="Chondroitin_lyas"/>
</dbReference>
<name>A0A1F5ZE46_9BACT</name>
<gene>
    <name evidence="1" type="ORF">A2154_03645</name>
</gene>
<proteinExistence type="predicted"/>
<evidence type="ECO:0008006" key="3">
    <source>
        <dbReference type="Google" id="ProtNLM"/>
    </source>
</evidence>
<evidence type="ECO:0000313" key="2">
    <source>
        <dbReference type="Proteomes" id="UP000176854"/>
    </source>
</evidence>
<protein>
    <recommendedName>
        <fullName evidence="3">Heparinase II N-terminal domain-containing protein</fullName>
    </recommendedName>
</protein>
<dbReference type="AlphaFoldDB" id="A0A1F5ZE46"/>
<sequence>MATKLHFRILYLILGISFASIKIPQVNAQTTHPFLIVQENMYPSLQDRANLTPWREMKLDAINTCSTLNYLDAQNQPPLQKYKGYRVRDIAGACALAYILDITNRPVYTNKLLATFNSAWPDIRAAQIAEPISYDYQPPVASGFFHALLALDIIHDDLSPEILTQQEEFLYDQFVYFSTRPIYYRYSPMGAAVATAWLIYKRNENIPPHPSCDPSWECCTDRACWKNLYLNGRNQSVALDGMFDRVSDSGIYREGSLYAYTAFSHIRDERTFLIDVLEFTHEDNSLYSNPRFKNLYEWLYGFASAPNGFLVPFGDTSDFQRIYDTAENVASFIDSAATLRSFRFSAIAGEYALWRLGQNQLPGRLLHYLFIPYPFPSNIRRPNSRLFADGGAFFIEPDATTSSLYGAMWNLKTNAVNDVHKHKDTNALYISGYGEQLLVNVGFCGLPNSCSKYTDDGLYNRAVLNNTALIDYAIGNPSAPSTYHDHKVEKVGGGLVGGFTNPQTGFDYALGDSGPALPNGNHQRAFIFIHPRGSIPGYFIVFDQITPSDGSTKVHLTWHPHTDNILTRLNNTLFESYPGPTRNPNVLVNSTAGLSIFLATPPTNVDLLPGVLAHWVDFNQFQSYMGEYLFTTYSTPPNQTKNVATILFPFDSQHPVPIMSNISNPDSSGVLIQHGTNIFDTALESPNTTSEVYNNGVTFKGAATWYRTEYGQINSYFVKNGTRFDDHMSLKQGFDSLAPISVHFNQANGSVISSGTNVTFYYPGLTGIRLNNQLLTPLTSGDGWIQVFIPAGTHIINLQTNINSPTPTPAVTCPTADAIVTVMLMAWIIHSGLLITMIRSR</sequence>
<dbReference type="EMBL" id="MFJC01000001">
    <property type="protein sequence ID" value="OGG10392.1"/>
    <property type="molecule type" value="Genomic_DNA"/>
</dbReference>
<reference evidence="1 2" key="1">
    <citation type="journal article" date="2016" name="Nat. Commun.">
        <title>Thousands of microbial genomes shed light on interconnected biogeochemical processes in an aquifer system.</title>
        <authorList>
            <person name="Anantharaman K."/>
            <person name="Brown C.T."/>
            <person name="Hug L.A."/>
            <person name="Sharon I."/>
            <person name="Castelle C.J."/>
            <person name="Probst A.J."/>
            <person name="Thomas B.C."/>
            <person name="Singh A."/>
            <person name="Wilkins M.J."/>
            <person name="Karaoz U."/>
            <person name="Brodie E.L."/>
            <person name="Williams K.H."/>
            <person name="Hubbard S.S."/>
            <person name="Banfield J.F."/>
        </authorList>
    </citation>
    <scope>NUCLEOTIDE SEQUENCE [LARGE SCALE GENOMIC DNA]</scope>
</reference>
<dbReference type="Gene3D" id="2.70.98.70">
    <property type="match status" value="1"/>
</dbReference>
<dbReference type="STRING" id="1798373.A2154_03645"/>
<accession>A0A1F5ZE46</accession>
<comment type="caution">
    <text evidence="1">The sequence shown here is derived from an EMBL/GenBank/DDBJ whole genome shotgun (WGS) entry which is preliminary data.</text>
</comment>